<sequence>MRYFRQAALAGLKHTLVTKRAVSLAGQVFYLKGGISGTEPISIKPLTDALWLNLY</sequence>
<dbReference type="HOGENOM" id="CLU_3024549_0_0_3"/>
<dbReference type="EMBL" id="CP002198">
    <property type="protein sequence ID" value="ADN15076.1"/>
    <property type="molecule type" value="Genomic_DNA"/>
</dbReference>
<dbReference type="KEGG" id="cyj:Cyan7822_3122"/>
<dbReference type="Proteomes" id="UP000008206">
    <property type="component" value="Chromosome"/>
</dbReference>
<keyword evidence="2" id="KW-1185">Reference proteome</keyword>
<proteinExistence type="predicted"/>
<organism evidence="1 2">
    <name type="scientific">Gloeothece verrucosa (strain PCC 7822)</name>
    <name type="common">Cyanothece sp. (strain PCC 7822)</name>
    <dbReference type="NCBI Taxonomy" id="497965"/>
    <lineage>
        <taxon>Bacteria</taxon>
        <taxon>Bacillati</taxon>
        <taxon>Cyanobacteriota</taxon>
        <taxon>Cyanophyceae</taxon>
        <taxon>Oscillatoriophycideae</taxon>
        <taxon>Chroococcales</taxon>
        <taxon>Aphanothecaceae</taxon>
        <taxon>Gloeothece</taxon>
        <taxon>Gloeothece verrucosa</taxon>
    </lineage>
</organism>
<gene>
    <name evidence="1" type="ordered locus">Cyan7822_3122</name>
</gene>
<reference evidence="2" key="1">
    <citation type="journal article" date="2011" name="MBio">
        <title>Novel metabolic attributes of the genus Cyanothece, comprising a group of unicellular nitrogen-fixing Cyanobacteria.</title>
        <authorList>
            <person name="Bandyopadhyay A."/>
            <person name="Elvitigala T."/>
            <person name="Welsh E."/>
            <person name="Stockel J."/>
            <person name="Liberton M."/>
            <person name="Min H."/>
            <person name="Sherman L.A."/>
            <person name="Pakrasi H.B."/>
        </authorList>
    </citation>
    <scope>NUCLEOTIDE SEQUENCE [LARGE SCALE GENOMIC DNA]</scope>
    <source>
        <strain evidence="2">PCC 7822</strain>
    </source>
</reference>
<protein>
    <submittedName>
        <fullName evidence="1">Uncharacterized protein</fullName>
    </submittedName>
</protein>
<dbReference type="STRING" id="497965.Cyan7822_3122"/>
<name>E0UAV4_GLOV7</name>
<evidence type="ECO:0000313" key="1">
    <source>
        <dbReference type="EMBL" id="ADN15076.1"/>
    </source>
</evidence>
<accession>E0UAV4</accession>
<evidence type="ECO:0000313" key="2">
    <source>
        <dbReference type="Proteomes" id="UP000008206"/>
    </source>
</evidence>
<dbReference type="AlphaFoldDB" id="E0UAV4"/>